<comment type="similarity">
    <text evidence="2">Belongs to the TMEM86 family.</text>
</comment>
<evidence type="ECO:0000313" key="7">
    <source>
        <dbReference type="EMBL" id="MBY4638221.1"/>
    </source>
</evidence>
<reference evidence="7" key="1">
    <citation type="submission" date="2021-08" db="EMBL/GenBank/DDBJ databases">
        <title>Sphingopyxis panaciterrulae sp. nov., isolated from the surface water of the Yellow Sea.</title>
        <authorList>
            <person name="Gao Z."/>
            <person name="Zhang D."/>
            <person name="Zhang A."/>
        </authorList>
    </citation>
    <scope>NUCLEOTIDE SEQUENCE</scope>
    <source>
        <strain evidence="7">XHP0097</strain>
    </source>
</reference>
<comment type="subcellular location">
    <subcellularLocation>
        <location evidence="1">Membrane</location>
        <topology evidence="1">Multi-pass membrane protein</topology>
    </subcellularLocation>
</comment>
<feature type="transmembrane region" description="Helical" evidence="6">
    <location>
        <begin position="196"/>
        <end position="218"/>
    </location>
</feature>
<dbReference type="Proteomes" id="UP001166571">
    <property type="component" value="Unassembled WGS sequence"/>
</dbReference>
<evidence type="ECO:0000256" key="2">
    <source>
        <dbReference type="ARBA" id="ARBA00007375"/>
    </source>
</evidence>
<evidence type="ECO:0000256" key="4">
    <source>
        <dbReference type="ARBA" id="ARBA00022989"/>
    </source>
</evidence>
<evidence type="ECO:0000256" key="1">
    <source>
        <dbReference type="ARBA" id="ARBA00004141"/>
    </source>
</evidence>
<accession>A0ABS7MJG7</accession>
<dbReference type="RefSeq" id="WP_222137209.1">
    <property type="nucleotide sequence ID" value="NZ_JAILXK010000002.1"/>
</dbReference>
<dbReference type="EMBL" id="JAILXK010000002">
    <property type="protein sequence ID" value="MBY4638221.1"/>
    <property type="molecule type" value="Genomic_DNA"/>
</dbReference>
<dbReference type="InterPro" id="IPR012506">
    <property type="entry name" value="TMEM86B-like"/>
</dbReference>
<name>A0ABS7MJG7_9SPHN</name>
<evidence type="ECO:0000313" key="8">
    <source>
        <dbReference type="Proteomes" id="UP001166571"/>
    </source>
</evidence>
<sequence length="231" mass="24654">MSGESSWDRARWLWLAALLGSASYFGAVLAGWDGPAVHLWKASGVGLLAVWAWANARDGGGRMIAAALAFGALGDWLLDAVGMLEGAAAFAVGHLIAITLYLRNRRRALSLSQRLLVWVLVPMSLLIAWSLTREAPLLQMGAAIAYTGGVAVMAAAAWASRFPRYRTGTGAMMFLASDLFIFAGASGNLSKSVTVWLVWPLYFAGQALIGWGVVGTLARERVIDNRSPNSD</sequence>
<keyword evidence="3 6" id="KW-0812">Transmembrane</keyword>
<dbReference type="PANTHER" id="PTHR31885:SF6">
    <property type="entry name" value="GH04784P"/>
    <property type="match status" value="1"/>
</dbReference>
<protein>
    <submittedName>
        <fullName evidence="7">Lysoplasmalogenase</fullName>
    </submittedName>
</protein>
<organism evidence="7 8">
    <name type="scientific">Sphingopyxis jiangsuensis</name>
    <dbReference type="NCBI Taxonomy" id="2871171"/>
    <lineage>
        <taxon>Bacteria</taxon>
        <taxon>Pseudomonadati</taxon>
        <taxon>Pseudomonadota</taxon>
        <taxon>Alphaproteobacteria</taxon>
        <taxon>Sphingomonadales</taxon>
        <taxon>Sphingomonadaceae</taxon>
        <taxon>Sphingopyxis</taxon>
    </lineage>
</organism>
<dbReference type="Pfam" id="PF07947">
    <property type="entry name" value="YhhN"/>
    <property type="match status" value="1"/>
</dbReference>
<gene>
    <name evidence="7" type="ORF">K5P26_13825</name>
</gene>
<dbReference type="PANTHER" id="PTHR31885">
    <property type="entry name" value="GH04784P"/>
    <property type="match status" value="1"/>
</dbReference>
<evidence type="ECO:0000256" key="6">
    <source>
        <dbReference type="SAM" id="Phobius"/>
    </source>
</evidence>
<proteinExistence type="inferred from homology"/>
<feature type="transmembrane region" description="Helical" evidence="6">
    <location>
        <begin position="84"/>
        <end position="103"/>
    </location>
</feature>
<feature type="transmembrane region" description="Helical" evidence="6">
    <location>
        <begin position="137"/>
        <end position="159"/>
    </location>
</feature>
<feature type="transmembrane region" description="Helical" evidence="6">
    <location>
        <begin position="115"/>
        <end position="131"/>
    </location>
</feature>
<keyword evidence="5 6" id="KW-0472">Membrane</keyword>
<keyword evidence="4 6" id="KW-1133">Transmembrane helix</keyword>
<evidence type="ECO:0000256" key="5">
    <source>
        <dbReference type="ARBA" id="ARBA00023136"/>
    </source>
</evidence>
<feature type="transmembrane region" description="Helical" evidence="6">
    <location>
        <begin position="171"/>
        <end position="190"/>
    </location>
</feature>
<keyword evidence="8" id="KW-1185">Reference proteome</keyword>
<feature type="transmembrane region" description="Helical" evidence="6">
    <location>
        <begin position="12"/>
        <end position="32"/>
    </location>
</feature>
<comment type="caution">
    <text evidence="7">The sequence shown here is derived from an EMBL/GenBank/DDBJ whole genome shotgun (WGS) entry which is preliminary data.</text>
</comment>
<evidence type="ECO:0000256" key="3">
    <source>
        <dbReference type="ARBA" id="ARBA00022692"/>
    </source>
</evidence>